<dbReference type="EMBL" id="CACVKT020005601">
    <property type="protein sequence ID" value="CAC5396056.1"/>
    <property type="molecule type" value="Genomic_DNA"/>
</dbReference>
<reference evidence="2 3" key="1">
    <citation type="submission" date="2020-06" db="EMBL/GenBank/DDBJ databases">
        <authorList>
            <person name="Li R."/>
            <person name="Bekaert M."/>
        </authorList>
    </citation>
    <scope>NUCLEOTIDE SEQUENCE [LARGE SCALE GENOMIC DNA]</scope>
    <source>
        <strain evidence="3">wild</strain>
    </source>
</reference>
<protein>
    <recommendedName>
        <fullName evidence="4">Transposase domain-containing protein</fullName>
    </recommendedName>
</protein>
<proteinExistence type="predicted"/>
<organism evidence="2 3">
    <name type="scientific">Mytilus coruscus</name>
    <name type="common">Sea mussel</name>
    <dbReference type="NCBI Taxonomy" id="42192"/>
    <lineage>
        <taxon>Eukaryota</taxon>
        <taxon>Metazoa</taxon>
        <taxon>Spiralia</taxon>
        <taxon>Lophotrochozoa</taxon>
        <taxon>Mollusca</taxon>
        <taxon>Bivalvia</taxon>
        <taxon>Autobranchia</taxon>
        <taxon>Pteriomorphia</taxon>
        <taxon>Mytilida</taxon>
        <taxon>Mytiloidea</taxon>
        <taxon>Mytilidae</taxon>
        <taxon>Mytilinae</taxon>
        <taxon>Mytilus</taxon>
    </lineage>
</organism>
<evidence type="ECO:0000313" key="3">
    <source>
        <dbReference type="Proteomes" id="UP000507470"/>
    </source>
</evidence>
<dbReference type="Pfam" id="PF02992">
    <property type="entry name" value="Transposase_21"/>
    <property type="match status" value="1"/>
</dbReference>
<evidence type="ECO:0000313" key="2">
    <source>
        <dbReference type="EMBL" id="CAC5396056.1"/>
    </source>
</evidence>
<dbReference type="Proteomes" id="UP000507470">
    <property type="component" value="Unassembled WGS sequence"/>
</dbReference>
<evidence type="ECO:0008006" key="4">
    <source>
        <dbReference type="Google" id="ProtNLM"/>
    </source>
</evidence>
<sequence length="931" mass="107287">MKRANKDSSYPAARPKRYNTSMRLTRDEHFETAVSMTMVDNQNDVNEVVDRCSPASPEGKMGSHKNVPENQHKTANSYNKEADSPISITNYHQDIEILANEDEGKNEEAIYEQLDTSNFDVNTTHIEALIEEINYEPEETTYNTENLEENLFPVDDEELFDEIENDSDLEEPESDKEENCTDGAIYHGHDMPVWVSMVMILLHMITNFVSKHEIEQILILISAHCLEAHPGLKSLYHFKKHFASFSSPLKKHFYCINCLACVNENANICVNQYCLKSLTNQKSKSYFIELPIKDQLSVLFNRENFTVLLQERFKREVKANIITDVYEGKIYKAYSTNGGPLSEEFPNNISFVLNTDGVAIFKSSKFSLWPIYLMINELPYKNRKQVENMVLAGLWFGDSKPLMSTFLKPIYQSLLELERNGVDIIVHENVIKVKAFLLCTAADLPAKSLLMNMNQFNGEYSCGKCVQKGQTFKTNKGGCVHIFPFIKDEVIELRTKRKCIENAITAREAKKTINGIKGPSLLMGLQTYDFVEGASIDYMHGVLLGVTKLLIKLWITSTYSKEDFSLAEYADVIDLRLMSIKPPKYITRVPRSISSHFKYWKASELRSWLFFYALPVLNDLMEDCYFLHFASLVEAINYLCGDNISLDLVAKSERLLKYFVMMLPALYGERYMTLNVHQLLHLPDCVRNHGPLWAYSCFSFENANGELNKLFHGTQNIELQVLSSVNIIQHLPAMLESLPDRYRKTFQKLYPERMTRLVNHFHVDFLGKKYSKELPVYILEQLVPLLGMVPPNMEFYKRVILRGHVFHSIEYERVIKRNSYTVKYFCPQNKCMRFGFIQYFGVHKCIDDEHNKQSLAFVIPVEEIGSVTRKITINNALKITVPHIHPCRNRSCEIVVIKLENIMEICAYVSFQNGEEGEGFICEPANTFEAD</sequence>
<accession>A0A6J8CKE1</accession>
<dbReference type="PANTHER" id="PTHR46579">
    <property type="entry name" value="F5/8 TYPE C DOMAIN-CONTAINING PROTEIN-RELATED"/>
    <property type="match status" value="1"/>
</dbReference>
<name>A0A6J8CKE1_MYTCO</name>
<dbReference type="AlphaFoldDB" id="A0A6J8CKE1"/>
<dbReference type="OrthoDB" id="6146209at2759"/>
<dbReference type="InterPro" id="IPR004242">
    <property type="entry name" value="Transposase_21"/>
</dbReference>
<evidence type="ECO:0000256" key="1">
    <source>
        <dbReference type="SAM" id="MobiDB-lite"/>
    </source>
</evidence>
<gene>
    <name evidence="2" type="ORF">MCOR_30659</name>
</gene>
<dbReference type="PANTHER" id="PTHR46579:SF1">
    <property type="entry name" value="F5_8 TYPE C DOMAIN-CONTAINING PROTEIN"/>
    <property type="match status" value="1"/>
</dbReference>
<keyword evidence="3" id="KW-1185">Reference proteome</keyword>
<feature type="region of interest" description="Disordered" evidence="1">
    <location>
        <begin position="1"/>
        <end position="24"/>
    </location>
</feature>